<accession>A0A923E0G4</accession>
<dbReference type="SMART" id="SM00564">
    <property type="entry name" value="PQQ"/>
    <property type="match status" value="6"/>
</dbReference>
<comment type="caution">
    <text evidence="4">The sequence shown here is derived from an EMBL/GenBank/DDBJ whole genome shotgun (WGS) entry which is preliminary data.</text>
</comment>
<dbReference type="PANTHER" id="PTHR34512">
    <property type="entry name" value="CELL SURFACE PROTEIN"/>
    <property type="match status" value="1"/>
</dbReference>
<dbReference type="InterPro" id="IPR002372">
    <property type="entry name" value="PQQ_rpt_dom"/>
</dbReference>
<sequence length="612" mass="68492">MKKLIFFLILSIFSLPIFAQNFKYAFVSDTHIGSANADEDLRRTVADINNQPELEFIIITGDITEMGTNEELKLAKEILSGLKKPYYIMPGNHDTGWSESGGVSFIKEFGYDKFTFDYKGYRFIGCASGPYVRMSDGHIPRDATVWLDSILKKTPKDMPIIFANHYPIDNSLDNWYEVTDRLKTRNVQYIICGHGHNNHQYNFEGIFGTMGRSNLRAKDSIGGYNVVNMTKDTVYFSLKKPTQELLAPWRKIPLKTFVHQTLKAYERPSYDINKKYSDVKELWTYHSSANVVNTPAYSNSLVIFGNSLGLVEALNRTTGKKVWTYQTKGAIYSSPVVKNQLVILGSGDGYIYALNIANGKLVWKVETPNSVLGSPIIDGDVVFIGGSDHSFRALDIKTGKVIWKFDGVEGAIVDKPLIYQGKVIFGAWGRHLYALDLKSGSLVWKWDNGNGNRMFSPAMVTPVATNGVVYIAAPDRFLTAIDANNGQTLWRNKEATVRESIGLSADSSTVYGKTMQDEIVGYKTQSTDPGIAWRLNAGFGYEHIPSMLIEKDGKVFYGTKNGVVYAFDPKTKQNLWAHKIDNSMINTINVIDGKNILVSTMDGKVTILQSKE</sequence>
<dbReference type="GO" id="GO:0016787">
    <property type="term" value="F:hydrolase activity"/>
    <property type="evidence" value="ECO:0007669"/>
    <property type="project" value="InterPro"/>
</dbReference>
<keyword evidence="1" id="KW-0732">Signal</keyword>
<proteinExistence type="predicted"/>
<dbReference type="PANTHER" id="PTHR34512:SF30">
    <property type="entry name" value="OUTER MEMBRANE PROTEIN ASSEMBLY FACTOR BAMB"/>
    <property type="match status" value="1"/>
</dbReference>
<dbReference type="SUPFAM" id="SSF50998">
    <property type="entry name" value="Quinoprotein alcohol dehydrogenase-like"/>
    <property type="match status" value="1"/>
</dbReference>
<evidence type="ECO:0000313" key="5">
    <source>
        <dbReference type="Proteomes" id="UP000601055"/>
    </source>
</evidence>
<dbReference type="Gene3D" id="2.130.10.10">
    <property type="entry name" value="YVTN repeat-like/Quinoprotein amine dehydrogenase"/>
    <property type="match status" value="1"/>
</dbReference>
<dbReference type="InterPro" id="IPR011047">
    <property type="entry name" value="Quinoprotein_ADH-like_sf"/>
</dbReference>
<protein>
    <submittedName>
        <fullName evidence="4">PQQ-binding-like beta-propeller repeat protein</fullName>
    </submittedName>
</protein>
<feature type="signal peptide" evidence="1">
    <location>
        <begin position="1"/>
        <end position="19"/>
    </location>
</feature>
<dbReference type="InterPro" id="IPR004843">
    <property type="entry name" value="Calcineurin-like_PHP"/>
</dbReference>
<dbReference type="Pfam" id="PF13360">
    <property type="entry name" value="PQQ_2"/>
    <property type="match status" value="1"/>
</dbReference>
<evidence type="ECO:0000313" key="4">
    <source>
        <dbReference type="EMBL" id="MBB2145207.1"/>
    </source>
</evidence>
<keyword evidence="5" id="KW-1185">Reference proteome</keyword>
<dbReference type="InterPro" id="IPR018391">
    <property type="entry name" value="PQQ_b-propeller_rpt"/>
</dbReference>
<dbReference type="Proteomes" id="UP000601055">
    <property type="component" value="Unassembled WGS sequence"/>
</dbReference>
<dbReference type="InterPro" id="IPR015943">
    <property type="entry name" value="WD40/YVTN_repeat-like_dom_sf"/>
</dbReference>
<dbReference type="RefSeq" id="WP_182921864.1">
    <property type="nucleotide sequence ID" value="NZ_WNXD01000001.1"/>
</dbReference>
<dbReference type="Pfam" id="PF00149">
    <property type="entry name" value="Metallophos"/>
    <property type="match status" value="1"/>
</dbReference>
<dbReference type="AlphaFoldDB" id="A0A923E0G4"/>
<feature type="domain" description="Calcineurin-like phosphoesterase" evidence="2">
    <location>
        <begin position="23"/>
        <end position="197"/>
    </location>
</feature>
<name>A0A923E0G4_9SPHI</name>
<organism evidence="4 5">
    <name type="scientific">Pedobacter planticolens</name>
    <dbReference type="NCBI Taxonomy" id="2679964"/>
    <lineage>
        <taxon>Bacteria</taxon>
        <taxon>Pseudomonadati</taxon>
        <taxon>Bacteroidota</taxon>
        <taxon>Sphingobacteriia</taxon>
        <taxon>Sphingobacteriales</taxon>
        <taxon>Sphingobacteriaceae</taxon>
        <taxon>Pedobacter</taxon>
    </lineage>
</organism>
<dbReference type="EMBL" id="WNXD01000001">
    <property type="protein sequence ID" value="MBB2145207.1"/>
    <property type="molecule type" value="Genomic_DNA"/>
</dbReference>
<dbReference type="SUPFAM" id="SSF56300">
    <property type="entry name" value="Metallo-dependent phosphatases"/>
    <property type="match status" value="1"/>
</dbReference>
<gene>
    <name evidence="4" type="ORF">GM921_06915</name>
</gene>
<feature type="chain" id="PRO_5037778884" evidence="1">
    <location>
        <begin position="20"/>
        <end position="612"/>
    </location>
</feature>
<dbReference type="Gene3D" id="3.60.21.10">
    <property type="match status" value="1"/>
</dbReference>
<dbReference type="InterPro" id="IPR029052">
    <property type="entry name" value="Metallo-depent_PP-like"/>
</dbReference>
<evidence type="ECO:0000259" key="3">
    <source>
        <dbReference type="Pfam" id="PF13360"/>
    </source>
</evidence>
<evidence type="ECO:0000259" key="2">
    <source>
        <dbReference type="Pfam" id="PF00149"/>
    </source>
</evidence>
<feature type="domain" description="Pyrrolo-quinoline quinone repeat" evidence="3">
    <location>
        <begin position="309"/>
        <end position="471"/>
    </location>
</feature>
<evidence type="ECO:0000256" key="1">
    <source>
        <dbReference type="SAM" id="SignalP"/>
    </source>
</evidence>
<reference evidence="4" key="1">
    <citation type="submission" date="2019-11" db="EMBL/GenBank/DDBJ databases">
        <title>Description of Pedobacter sp. LMG 31464T.</title>
        <authorList>
            <person name="Carlier A."/>
            <person name="Qi S."/>
            <person name="Vandamme P."/>
        </authorList>
    </citation>
    <scope>NUCLEOTIDE SEQUENCE</scope>
    <source>
        <strain evidence="4">LMG 31464</strain>
    </source>
</reference>